<dbReference type="Pfam" id="PF13175">
    <property type="entry name" value="AAA_15"/>
    <property type="match status" value="1"/>
</dbReference>
<dbReference type="SUPFAM" id="SSF52540">
    <property type="entry name" value="P-loop containing nucleoside triphosphate hydrolases"/>
    <property type="match status" value="1"/>
</dbReference>
<accession>A0ABT5FEJ6</accession>
<evidence type="ECO:0000313" key="3">
    <source>
        <dbReference type="Proteomes" id="UP001528411"/>
    </source>
</evidence>
<sequence>MDNQRKTYSKTIKQLKSNATKGNLLSMFQLYENYKSGKNVEAVNEELAQTYLDSVLEKLPSVKFRLKSVDLYNFRRLTSLDLTFNDKLTIIIGNNGSGKTAIVESLAKTFTWFNNALEKVVMVDQ</sequence>
<proteinExistence type="predicted"/>
<protein>
    <submittedName>
        <fullName evidence="2">AAA family ATPase</fullName>
    </submittedName>
</protein>
<comment type="caution">
    <text evidence="2">The sequence shown here is derived from an EMBL/GenBank/DDBJ whole genome shotgun (WGS) entry which is preliminary data.</text>
</comment>
<dbReference type="EMBL" id="JAQOMS010000002">
    <property type="protein sequence ID" value="MDC2889489.1"/>
    <property type="molecule type" value="Genomic_DNA"/>
</dbReference>
<gene>
    <name evidence="2" type="ORF">PN838_12795</name>
</gene>
<dbReference type="InterPro" id="IPR027417">
    <property type="entry name" value="P-loop_NTPase"/>
</dbReference>
<dbReference type="PANTHER" id="PTHR32182:SF23">
    <property type="entry name" value="ATP BINDING PROTEIN"/>
    <property type="match status" value="1"/>
</dbReference>
<keyword evidence="3" id="KW-1185">Reference proteome</keyword>
<reference evidence="2 3" key="1">
    <citation type="submission" date="2023-01" db="EMBL/GenBank/DDBJ databases">
        <title>Psychrosphaera sp. nov., isolated from marine algae.</title>
        <authorList>
            <person name="Bayburt H."/>
            <person name="Choi B.J."/>
            <person name="Kim J.M."/>
            <person name="Choi D.G."/>
            <person name="Jeon C.O."/>
        </authorList>
    </citation>
    <scope>NUCLEOTIDE SEQUENCE [LARGE SCALE GENOMIC DNA]</scope>
    <source>
        <strain evidence="2 3">G1-22</strain>
    </source>
</reference>
<dbReference type="Gene3D" id="3.40.50.300">
    <property type="entry name" value="P-loop containing nucleotide triphosphate hydrolases"/>
    <property type="match status" value="1"/>
</dbReference>
<name>A0ABT5FEJ6_9GAMM</name>
<dbReference type="InterPro" id="IPR041685">
    <property type="entry name" value="AAA_GajA/Old/RecF-like"/>
</dbReference>
<evidence type="ECO:0000259" key="1">
    <source>
        <dbReference type="Pfam" id="PF13175"/>
    </source>
</evidence>
<feature type="domain" description="Endonuclease GajA/Old nuclease/RecF-like AAA" evidence="1">
    <location>
        <begin position="66"/>
        <end position="110"/>
    </location>
</feature>
<dbReference type="Proteomes" id="UP001528411">
    <property type="component" value="Unassembled WGS sequence"/>
</dbReference>
<dbReference type="PANTHER" id="PTHR32182">
    <property type="entry name" value="DNA REPLICATION AND REPAIR PROTEIN RECF"/>
    <property type="match status" value="1"/>
</dbReference>
<organism evidence="2 3">
    <name type="scientific">Psychrosphaera algicola</name>
    <dbReference type="NCBI Taxonomy" id="3023714"/>
    <lineage>
        <taxon>Bacteria</taxon>
        <taxon>Pseudomonadati</taxon>
        <taxon>Pseudomonadota</taxon>
        <taxon>Gammaproteobacteria</taxon>
        <taxon>Alteromonadales</taxon>
        <taxon>Pseudoalteromonadaceae</taxon>
        <taxon>Psychrosphaera</taxon>
    </lineage>
</organism>
<dbReference type="RefSeq" id="WP_272180913.1">
    <property type="nucleotide sequence ID" value="NZ_JAQOMS010000002.1"/>
</dbReference>
<evidence type="ECO:0000313" key="2">
    <source>
        <dbReference type="EMBL" id="MDC2889489.1"/>
    </source>
</evidence>